<keyword evidence="4" id="KW-0564">Palmitate</keyword>
<gene>
    <name evidence="8" type="ORF">ENL39_03025</name>
</gene>
<evidence type="ECO:0000256" key="1">
    <source>
        <dbReference type="ARBA" id="ARBA00022475"/>
    </source>
</evidence>
<proteinExistence type="predicted"/>
<dbReference type="Gene3D" id="3.40.50.10610">
    <property type="entry name" value="ABC-type transport auxiliary lipoprotein component"/>
    <property type="match status" value="2"/>
</dbReference>
<dbReference type="InterPro" id="IPR010496">
    <property type="entry name" value="AL/BT2_dom"/>
</dbReference>
<dbReference type="AlphaFoldDB" id="A0A7V5LYS4"/>
<evidence type="ECO:0000256" key="3">
    <source>
        <dbReference type="ARBA" id="ARBA00023136"/>
    </source>
</evidence>
<keyword evidence="5" id="KW-0449">Lipoprotein</keyword>
<dbReference type="GO" id="GO:0016787">
    <property type="term" value="F:hydrolase activity"/>
    <property type="evidence" value="ECO:0007669"/>
    <property type="project" value="InterPro"/>
</dbReference>
<evidence type="ECO:0000259" key="7">
    <source>
        <dbReference type="Pfam" id="PF16538"/>
    </source>
</evidence>
<evidence type="ECO:0000259" key="6">
    <source>
        <dbReference type="Pfam" id="PF06439"/>
    </source>
</evidence>
<dbReference type="InterPro" id="IPR032388">
    <property type="entry name" value="FlgT_C"/>
</dbReference>
<dbReference type="EMBL" id="DRTT01000090">
    <property type="protein sequence ID" value="HHF98442.1"/>
    <property type="molecule type" value="Genomic_DNA"/>
</dbReference>
<reference evidence="8" key="1">
    <citation type="journal article" date="2020" name="mSystems">
        <title>Genome- and Community-Level Interaction Insights into Carbon Utilization and Element Cycling Functions of Hydrothermarchaeota in Hydrothermal Sediment.</title>
        <authorList>
            <person name="Zhou Z."/>
            <person name="Liu Y."/>
            <person name="Xu W."/>
            <person name="Pan J."/>
            <person name="Luo Z.H."/>
            <person name="Li M."/>
        </authorList>
    </citation>
    <scope>NUCLEOTIDE SEQUENCE [LARGE SCALE GENOMIC DNA]</scope>
    <source>
        <strain evidence="8">HyVt-92</strain>
    </source>
</reference>
<dbReference type="InterPro" id="IPR005534">
    <property type="entry name" value="Curli_assmbl/transp-comp_CsgG"/>
</dbReference>
<dbReference type="Proteomes" id="UP000886070">
    <property type="component" value="Unassembled WGS sequence"/>
</dbReference>
<dbReference type="Pfam" id="PF03783">
    <property type="entry name" value="CsgG"/>
    <property type="match status" value="2"/>
</dbReference>
<evidence type="ECO:0000313" key="8">
    <source>
        <dbReference type="EMBL" id="HHF98442.1"/>
    </source>
</evidence>
<organism evidence="8">
    <name type="scientific">Aerophobetes bacterium</name>
    <dbReference type="NCBI Taxonomy" id="2030807"/>
    <lineage>
        <taxon>Bacteria</taxon>
        <taxon>Candidatus Aerophobota</taxon>
    </lineage>
</organism>
<dbReference type="Pfam" id="PF16538">
    <property type="entry name" value="FlgT_C"/>
    <property type="match status" value="1"/>
</dbReference>
<evidence type="ECO:0000256" key="4">
    <source>
        <dbReference type="ARBA" id="ARBA00023139"/>
    </source>
</evidence>
<comment type="caution">
    <text evidence="8">The sequence shown here is derived from an EMBL/GenBank/DDBJ whole genome shotgun (WGS) entry which is preliminary data.</text>
</comment>
<feature type="domain" description="Flagellar assembly protein T C-terminal" evidence="7">
    <location>
        <begin position="159"/>
        <end position="224"/>
    </location>
</feature>
<evidence type="ECO:0000256" key="5">
    <source>
        <dbReference type="ARBA" id="ARBA00023288"/>
    </source>
</evidence>
<protein>
    <submittedName>
        <fullName evidence="8">DUF1080 domain-containing protein</fullName>
    </submittedName>
</protein>
<evidence type="ECO:0000256" key="2">
    <source>
        <dbReference type="ARBA" id="ARBA00022729"/>
    </source>
</evidence>
<dbReference type="GO" id="GO:0030288">
    <property type="term" value="C:outer membrane-bounded periplasmic space"/>
    <property type="evidence" value="ECO:0007669"/>
    <property type="project" value="InterPro"/>
</dbReference>
<dbReference type="Pfam" id="PF06439">
    <property type="entry name" value="3keto-disac_hyd"/>
    <property type="match status" value="1"/>
</dbReference>
<dbReference type="PANTHER" id="PTHR41164">
    <property type="entry name" value="CURLI PRODUCTION ASSEMBLY/TRANSPORT COMPONENT CSGG"/>
    <property type="match status" value="1"/>
</dbReference>
<dbReference type="Gene3D" id="2.60.120.560">
    <property type="entry name" value="Exo-inulinase, domain 1"/>
    <property type="match status" value="1"/>
</dbReference>
<dbReference type="PANTHER" id="PTHR41164:SF1">
    <property type="entry name" value="CURLI PRODUCTION ASSEMBLY_TRANSPORT COMPONENT CSGG"/>
    <property type="match status" value="1"/>
</dbReference>
<accession>A0A7V5LYS4</accession>
<keyword evidence="3" id="KW-0472">Membrane</keyword>
<feature type="domain" description="3-keto-alpha-glucoside-1,2-lyase/3-keto-2-hydroxy-glucal hydratase" evidence="6">
    <location>
        <begin position="384"/>
        <end position="516"/>
    </location>
</feature>
<keyword evidence="2" id="KW-0732">Signal</keyword>
<sequence>MFKKMVEGVLLFSLSLFLASSLFAKQPYLTASKILGAQFLVAGAITEFESKQSGVGAGAISFKGITIGGKKYIAKIGLDLRIFDVNTSEIIASENVTEQVVTTKLVLGAYYKGIAFGSESFNKTPIGQATRKAIEKAVKIISEKLEPEPWQGKVVLVKNNLVYINAGSSIGVKEGYEFTIYSPEEELVDPDTGLSLGFIEEKVGKVKVVKVSEKFSVAKIVEGNVPKRGDIVKPAGGDEQLKGLKKRIAVASFENKVAHVWWNEEAWKIGRGVQDMLITALVKSGKFVVLERDELEKAIKEQKLSQKKVPQQKEALNVSQSFKVEGGFIVVRQRGGELFFDDFSSYGTGEVAPLGSWTRIKDQPAHIEEGIQPDGTTGKICVIGGDRSGIFTSDNFSDVVLEVNAKPGNWGRSAIFFRVSFDGLKGYYITRSEFYGGPVELWKFAGKTSQKIAQSTDININQKWVYYRIEAKKGRITVYLNGNKVIDIVDDDPSLSSGGIGLGSKQGVMYYDNVRVGS</sequence>
<keyword evidence="1" id="KW-1003">Cell membrane</keyword>
<name>A0A7V5LYS4_UNCAE</name>